<dbReference type="PROSITE" id="PS50014">
    <property type="entry name" value="BROMODOMAIN_2"/>
    <property type="match status" value="2"/>
</dbReference>
<gene>
    <name evidence="8" type="ORF">BCR36DRAFT_9425</name>
</gene>
<evidence type="ECO:0000256" key="1">
    <source>
        <dbReference type="ARBA" id="ARBA00023015"/>
    </source>
</evidence>
<dbReference type="InterPro" id="IPR018359">
    <property type="entry name" value="Bromodomain_CS"/>
</dbReference>
<dbReference type="Pfam" id="PF17035">
    <property type="entry name" value="BET"/>
    <property type="match status" value="1"/>
</dbReference>
<dbReference type="InterPro" id="IPR038336">
    <property type="entry name" value="NET_sf"/>
</dbReference>
<dbReference type="PROSITE" id="PS00633">
    <property type="entry name" value="BROMODOMAIN_1"/>
    <property type="match status" value="1"/>
</dbReference>
<dbReference type="OrthoDB" id="784962at2759"/>
<feature type="domain" description="Bromo" evidence="6">
    <location>
        <begin position="359"/>
        <end position="431"/>
    </location>
</feature>
<evidence type="ECO:0000256" key="3">
    <source>
        <dbReference type="ARBA" id="ARBA00023163"/>
    </source>
</evidence>
<dbReference type="STRING" id="1754191.A0A1Y1VG22"/>
<keyword evidence="3" id="KW-0804">Transcription</keyword>
<feature type="domain" description="Bromo" evidence="6">
    <location>
        <begin position="182"/>
        <end position="254"/>
    </location>
</feature>
<keyword evidence="2 4" id="KW-0103">Bromodomain</keyword>
<feature type="compositionally biased region" description="Acidic residues" evidence="5">
    <location>
        <begin position="938"/>
        <end position="950"/>
    </location>
</feature>
<evidence type="ECO:0000256" key="2">
    <source>
        <dbReference type="ARBA" id="ARBA00023117"/>
    </source>
</evidence>
<feature type="region of interest" description="Disordered" evidence="5">
    <location>
        <begin position="467"/>
        <end position="494"/>
    </location>
</feature>
<dbReference type="SUPFAM" id="SSF47370">
    <property type="entry name" value="Bromodomain"/>
    <property type="match status" value="2"/>
</dbReference>
<protein>
    <recommendedName>
        <fullName evidence="10">Bromodomain-containing protein</fullName>
    </recommendedName>
</protein>
<feature type="region of interest" description="Disordered" evidence="5">
    <location>
        <begin position="549"/>
        <end position="571"/>
    </location>
</feature>
<dbReference type="SMART" id="SM00297">
    <property type="entry name" value="BROMO"/>
    <property type="match status" value="2"/>
</dbReference>
<reference evidence="8 9" key="2">
    <citation type="submission" date="2016-08" db="EMBL/GenBank/DDBJ databases">
        <title>Pervasive Adenine N6-methylation of Active Genes in Fungi.</title>
        <authorList>
            <consortium name="DOE Joint Genome Institute"/>
            <person name="Mondo S.J."/>
            <person name="Dannebaum R.O."/>
            <person name="Kuo R.C."/>
            <person name="Labutti K."/>
            <person name="Haridas S."/>
            <person name="Kuo A."/>
            <person name="Salamov A."/>
            <person name="Ahrendt S.R."/>
            <person name="Lipzen A."/>
            <person name="Sullivan W."/>
            <person name="Andreopoulos W.B."/>
            <person name="Clum A."/>
            <person name="Lindquist E."/>
            <person name="Daum C."/>
            <person name="Ramamoorthy G.K."/>
            <person name="Gryganskyi A."/>
            <person name="Culley D."/>
            <person name="Magnuson J.K."/>
            <person name="James T.Y."/>
            <person name="O'Malley M.A."/>
            <person name="Stajich J.E."/>
            <person name="Spatafora J.W."/>
            <person name="Visel A."/>
            <person name="Grigoriev I.V."/>
        </authorList>
    </citation>
    <scope>NUCLEOTIDE SEQUENCE [LARGE SCALE GENOMIC DNA]</scope>
    <source>
        <strain evidence="9">finn</strain>
    </source>
</reference>
<evidence type="ECO:0000313" key="9">
    <source>
        <dbReference type="Proteomes" id="UP000193719"/>
    </source>
</evidence>
<dbReference type="PRINTS" id="PR00503">
    <property type="entry name" value="BROMODOMAIN"/>
</dbReference>
<dbReference type="Pfam" id="PF00439">
    <property type="entry name" value="Bromodomain"/>
    <property type="match status" value="2"/>
</dbReference>
<feature type="compositionally biased region" description="Basic residues" evidence="5">
    <location>
        <begin position="912"/>
        <end position="921"/>
    </location>
</feature>
<dbReference type="AlphaFoldDB" id="A0A1Y1VG22"/>
<feature type="compositionally biased region" description="Basic residues" evidence="5">
    <location>
        <begin position="712"/>
        <end position="729"/>
    </location>
</feature>
<feature type="region of interest" description="Disordered" evidence="5">
    <location>
        <begin position="680"/>
        <end position="759"/>
    </location>
</feature>
<feature type="compositionally biased region" description="Basic and acidic residues" evidence="5">
    <location>
        <begin position="89"/>
        <end position="111"/>
    </location>
</feature>
<feature type="region of interest" description="Disordered" evidence="5">
    <location>
        <begin position="19"/>
        <end position="158"/>
    </location>
</feature>
<feature type="compositionally biased region" description="Basic and acidic residues" evidence="5">
    <location>
        <begin position="123"/>
        <end position="158"/>
    </location>
</feature>
<dbReference type="Gene3D" id="1.20.1270.220">
    <property type="match status" value="1"/>
</dbReference>
<dbReference type="InterPro" id="IPR036427">
    <property type="entry name" value="Bromodomain-like_sf"/>
</dbReference>
<dbReference type="EMBL" id="MCFH01000010">
    <property type="protein sequence ID" value="ORX54671.1"/>
    <property type="molecule type" value="Genomic_DNA"/>
</dbReference>
<evidence type="ECO:0000313" key="8">
    <source>
        <dbReference type="EMBL" id="ORX54671.1"/>
    </source>
</evidence>
<evidence type="ECO:0008006" key="10">
    <source>
        <dbReference type="Google" id="ProtNLM"/>
    </source>
</evidence>
<evidence type="ECO:0000256" key="5">
    <source>
        <dbReference type="SAM" id="MobiDB-lite"/>
    </source>
</evidence>
<feature type="compositionally biased region" description="Polar residues" evidence="5">
    <location>
        <begin position="279"/>
        <end position="303"/>
    </location>
</feature>
<sequence length="950" mass="108655">MRMSGQNKRDYDVMMDNIGCYSPIDHNDDAETNIKKTKNPKDKNIQVLSPPNSEPVSSCTIINSGSNTNSSSSSSNSSHNHSLNENEDDKIVVNDTDNNKEFNNKIKKDNENESSILNIDNENNVKEADTIEKENSFKNEETETETSKSHKSDNKLTDIKKEDSDLPLEHIKICTQIIRNIKRHHDSGPFLKPVDPVALGIPDYFSIIHHPMDISTIESKLKSLAYQTIDEFIDDFSLMFKNCYEYNGTQQPVSLMAKNLEISFNNHLNHYYHEINNSSEESSQREILNTNIKDNSLNDNTDNTAKKAEKTGGKTTSKRRTNNSSFYSYLYKKSSSRLMKSTGEMVVCKDVINEILKKRYEHISYPFLHPVDPVALNIPDYPLIIKTPMDISTIQEKLDSGIYLKKKEFEEDFRLIFKNCYQYNPEGTDVYILGKQLEEIFNEQWKYYNDRYEKSLQTEYKKINKTNRTTHKKSSTVSHTNIPSIASSKRNSHTTTYAAENTPITMTTFNNSSNKNDNVDIVSKNYSNHITKKNHINDHKSQMQHPTAIPNHAHATTTPKTSIKSKKRSISTTTIATKSKVSKSTIIPTQTKSSHKIVRKDVKKKGTGKIIKKRKVSINEDEEEEEEEEEEETTIQNNYDKLNDSDNDELLKLEIEELQKTLQTCTARLSMLLEQKSDSLNKKLPTKKSTMTHSTSTTTTSTHSSSTLSTSKGRRKTSSVNRKAPRNQKSHKESSVKATKSKNGGLHSYEEEDTHPNYSLEEDIDEIEEEEIDEIPESPVYYESYTAAKAAKKRGKKRKVAATANVKSSRKIHKRGAKRTNINNTKNNYEIDTIPKTNVSFNIPSLNMNQKREISDCINKLPPEKMCEVVQIIQESIPLETGQEEIELDIESFDNTTLWKLYQFVKEDEKKPKKRNIRKRIKNEVMDQSDSSNILSDSDSDDSSNSSEES</sequence>
<dbReference type="InterPro" id="IPR001487">
    <property type="entry name" value="Bromodomain"/>
</dbReference>
<feature type="compositionally biased region" description="Acidic residues" evidence="5">
    <location>
        <begin position="619"/>
        <end position="633"/>
    </location>
</feature>
<feature type="region of interest" description="Disordered" evidence="5">
    <location>
        <begin position="910"/>
        <end position="950"/>
    </location>
</feature>
<accession>A0A1Y1VG22</accession>
<dbReference type="InterPro" id="IPR027353">
    <property type="entry name" value="NET_dom"/>
</dbReference>
<keyword evidence="1" id="KW-0805">Transcription regulation</keyword>
<dbReference type="PROSITE" id="PS51525">
    <property type="entry name" value="NET"/>
    <property type="match status" value="1"/>
</dbReference>
<dbReference type="Gene3D" id="1.20.920.10">
    <property type="entry name" value="Bromodomain-like"/>
    <property type="match status" value="2"/>
</dbReference>
<organism evidence="8 9">
    <name type="scientific">Piromyces finnis</name>
    <dbReference type="NCBI Taxonomy" id="1754191"/>
    <lineage>
        <taxon>Eukaryota</taxon>
        <taxon>Fungi</taxon>
        <taxon>Fungi incertae sedis</taxon>
        <taxon>Chytridiomycota</taxon>
        <taxon>Chytridiomycota incertae sedis</taxon>
        <taxon>Neocallimastigomycetes</taxon>
        <taxon>Neocallimastigales</taxon>
        <taxon>Neocallimastigaceae</taxon>
        <taxon>Piromyces</taxon>
    </lineage>
</organism>
<evidence type="ECO:0000259" key="7">
    <source>
        <dbReference type="PROSITE" id="PS51525"/>
    </source>
</evidence>
<dbReference type="GO" id="GO:0006325">
    <property type="term" value="P:chromatin organization"/>
    <property type="evidence" value="ECO:0007669"/>
    <property type="project" value="UniProtKB-ARBA"/>
</dbReference>
<feature type="compositionally biased region" description="Low complexity" evidence="5">
    <location>
        <begin position="687"/>
        <end position="711"/>
    </location>
</feature>
<feature type="compositionally biased region" description="Polar residues" evidence="5">
    <location>
        <begin position="113"/>
        <end position="122"/>
    </location>
</feature>
<feature type="region of interest" description="Disordered" evidence="5">
    <location>
        <begin position="615"/>
        <end position="644"/>
    </location>
</feature>
<feature type="compositionally biased region" description="Polar residues" evidence="5">
    <location>
        <begin position="46"/>
        <end position="56"/>
    </location>
</feature>
<feature type="compositionally biased region" description="Polar residues" evidence="5">
    <location>
        <begin position="481"/>
        <end position="494"/>
    </location>
</feature>
<evidence type="ECO:0000259" key="6">
    <source>
        <dbReference type="PROSITE" id="PS50014"/>
    </source>
</evidence>
<proteinExistence type="predicted"/>
<dbReference type="PANTHER" id="PTHR45926">
    <property type="entry name" value="OSJNBA0053K19.4 PROTEIN"/>
    <property type="match status" value="1"/>
</dbReference>
<keyword evidence="9" id="KW-1185">Reference proteome</keyword>
<reference evidence="8 9" key="1">
    <citation type="submission" date="2016-08" db="EMBL/GenBank/DDBJ databases">
        <title>Genomes of anaerobic fungi encode conserved fungal cellulosomes for biomass hydrolysis.</title>
        <authorList>
            <consortium name="DOE Joint Genome Institute"/>
            <person name="Haitjema C.H."/>
            <person name="Gilmore S.P."/>
            <person name="Henske J.K."/>
            <person name="Solomon K.V."/>
            <person name="De Groot R."/>
            <person name="Kuo A."/>
            <person name="Mondo S.J."/>
            <person name="Salamov A.A."/>
            <person name="Labutti K."/>
            <person name="Zhao Z."/>
            <person name="Chiniquy J."/>
            <person name="Barry K."/>
            <person name="Brewer H.M."/>
            <person name="Purvine S.O."/>
            <person name="Wright A.T."/>
            <person name="Boxma B."/>
            <person name="Van Alen T."/>
            <person name="Hackstein J.H."/>
            <person name="Baker S.E."/>
            <person name="Grigoriev I.V."/>
            <person name="O'Malley M.A."/>
        </authorList>
    </citation>
    <scope>NUCLEOTIDE SEQUENCE [LARGE SCALE GENOMIC DNA]</scope>
    <source>
        <strain evidence="9">finn</strain>
    </source>
</reference>
<feature type="region of interest" description="Disordered" evidence="5">
    <location>
        <begin position="279"/>
        <end position="320"/>
    </location>
</feature>
<feature type="domain" description="NET" evidence="7">
    <location>
        <begin position="836"/>
        <end position="916"/>
    </location>
</feature>
<dbReference type="Proteomes" id="UP000193719">
    <property type="component" value="Unassembled WGS sequence"/>
</dbReference>
<evidence type="ECO:0000256" key="4">
    <source>
        <dbReference type="PROSITE-ProRule" id="PRU00035"/>
    </source>
</evidence>
<comment type="caution">
    <text evidence="8">The sequence shown here is derived from an EMBL/GenBank/DDBJ whole genome shotgun (WGS) entry which is preliminary data.</text>
</comment>
<feature type="compositionally biased region" description="Basic and acidic residues" evidence="5">
    <location>
        <begin position="25"/>
        <end position="44"/>
    </location>
</feature>
<feature type="compositionally biased region" description="Low complexity" evidence="5">
    <location>
        <begin position="57"/>
        <end position="83"/>
    </location>
</feature>
<name>A0A1Y1VG22_9FUNG</name>